<reference evidence="2" key="2">
    <citation type="submission" date="2023-01" db="EMBL/GenBank/DDBJ databases">
        <title>Draft genome sequence of Portibacter lacus strain NBRC 108769.</title>
        <authorList>
            <person name="Sun Q."/>
            <person name="Mori K."/>
        </authorList>
    </citation>
    <scope>NUCLEOTIDE SEQUENCE</scope>
    <source>
        <strain evidence="2">NBRC 108769</strain>
    </source>
</reference>
<comment type="caution">
    <text evidence="2">The sequence shown here is derived from an EMBL/GenBank/DDBJ whole genome shotgun (WGS) entry which is preliminary data.</text>
</comment>
<evidence type="ECO:0000313" key="2">
    <source>
        <dbReference type="EMBL" id="GLR19526.1"/>
    </source>
</evidence>
<accession>A0AA37WF50</accession>
<dbReference type="AlphaFoldDB" id="A0AA37WF50"/>
<dbReference type="InterPro" id="IPR001466">
    <property type="entry name" value="Beta-lactam-related"/>
</dbReference>
<dbReference type="EMBL" id="BSOH01000027">
    <property type="protein sequence ID" value="GLR19526.1"/>
    <property type="molecule type" value="Genomic_DNA"/>
</dbReference>
<dbReference type="InterPro" id="IPR012338">
    <property type="entry name" value="Beta-lactam/transpept-like"/>
</dbReference>
<dbReference type="SUPFAM" id="SSF56601">
    <property type="entry name" value="beta-lactamase/transpeptidase-like"/>
    <property type="match status" value="1"/>
</dbReference>
<dbReference type="Gene3D" id="3.40.710.10">
    <property type="entry name" value="DD-peptidase/beta-lactamase superfamily"/>
    <property type="match status" value="1"/>
</dbReference>
<feature type="domain" description="Beta-lactamase-related" evidence="1">
    <location>
        <begin position="35"/>
        <end position="344"/>
    </location>
</feature>
<proteinExistence type="predicted"/>
<gene>
    <name evidence="2" type="ORF">GCM10007940_41420</name>
</gene>
<evidence type="ECO:0000259" key="1">
    <source>
        <dbReference type="Pfam" id="PF00144"/>
    </source>
</evidence>
<dbReference type="Pfam" id="PF00144">
    <property type="entry name" value="Beta-lactamase"/>
    <property type="match status" value="1"/>
</dbReference>
<keyword evidence="3" id="KW-1185">Reference proteome</keyword>
<name>A0AA37WF50_9BACT</name>
<evidence type="ECO:0000313" key="3">
    <source>
        <dbReference type="Proteomes" id="UP001156666"/>
    </source>
</evidence>
<dbReference type="InterPro" id="IPR050491">
    <property type="entry name" value="AmpC-like"/>
</dbReference>
<protein>
    <recommendedName>
        <fullName evidence="1">Beta-lactamase-related domain-containing protein</fullName>
    </recommendedName>
</protein>
<organism evidence="2 3">
    <name type="scientific">Portibacter lacus</name>
    <dbReference type="NCBI Taxonomy" id="1099794"/>
    <lineage>
        <taxon>Bacteria</taxon>
        <taxon>Pseudomonadati</taxon>
        <taxon>Bacteroidota</taxon>
        <taxon>Saprospiria</taxon>
        <taxon>Saprospirales</taxon>
        <taxon>Haliscomenobacteraceae</taxon>
        <taxon>Portibacter</taxon>
    </lineage>
</organism>
<dbReference type="Proteomes" id="UP001156666">
    <property type="component" value="Unassembled WGS sequence"/>
</dbReference>
<dbReference type="PANTHER" id="PTHR46825:SF9">
    <property type="entry name" value="BETA-LACTAMASE-RELATED DOMAIN-CONTAINING PROTEIN"/>
    <property type="match status" value="1"/>
</dbReference>
<dbReference type="PANTHER" id="PTHR46825">
    <property type="entry name" value="D-ALANYL-D-ALANINE-CARBOXYPEPTIDASE/ENDOPEPTIDASE AMPH"/>
    <property type="match status" value="1"/>
</dbReference>
<sequence length="354" mass="40976">MKVLPLFILSLIIVLNLSCGVNMQKMKVQDQNIKSIVDQYYQDGSFNGSVLVVQKNKVIFNQSYGFADAAKQELLTNDFKYGIGSIYKEFPAVLIMQLSEKKLLNLNDNINKYLPELPEWSSKIKITHLLQYTSGLPRIDFNKYFSKNIEVTEADIMKDILSLEKLEFEPGSDYLYTNNCPFLLIKIIEKFTNRDFVDYIQNQLFTPLDLSHIEIKKQYPYTDNTKMAIPFNREFKIDQYKINAPTLLFTATTMDLFKWIYKLNSFEIISSESLLFLSQTADLNNDNMQAPFGNCKVEKEVISHHAHHGSMGNYEGFIQWFSKEEVAIIILTNQKNQNVFEIGDAITKSLDQIH</sequence>
<reference evidence="2" key="1">
    <citation type="journal article" date="2014" name="Int. J. Syst. Evol. Microbiol.">
        <title>Complete genome sequence of Corynebacterium casei LMG S-19264T (=DSM 44701T), isolated from a smear-ripened cheese.</title>
        <authorList>
            <consortium name="US DOE Joint Genome Institute (JGI-PGF)"/>
            <person name="Walter F."/>
            <person name="Albersmeier A."/>
            <person name="Kalinowski J."/>
            <person name="Ruckert C."/>
        </authorList>
    </citation>
    <scope>NUCLEOTIDE SEQUENCE</scope>
    <source>
        <strain evidence="2">NBRC 108769</strain>
    </source>
</reference>
<dbReference type="RefSeq" id="WP_235291777.1">
    <property type="nucleotide sequence ID" value="NZ_BSOH01000027.1"/>
</dbReference>